<evidence type="ECO:0000313" key="3">
    <source>
        <dbReference type="Proteomes" id="UP000652198"/>
    </source>
</evidence>
<dbReference type="CDD" id="cd06558">
    <property type="entry name" value="crotonase-like"/>
    <property type="match status" value="1"/>
</dbReference>
<dbReference type="SUPFAM" id="SSF52096">
    <property type="entry name" value="ClpP/crotonase"/>
    <property type="match status" value="1"/>
</dbReference>
<comment type="similarity">
    <text evidence="1">Belongs to the enoyl-CoA hydratase/isomerase family.</text>
</comment>
<evidence type="ECO:0000313" key="2">
    <source>
        <dbReference type="EMBL" id="NPT47265.1"/>
    </source>
</evidence>
<dbReference type="InterPro" id="IPR001753">
    <property type="entry name" value="Enoyl-CoA_hydra/iso"/>
</dbReference>
<dbReference type="Pfam" id="PF00378">
    <property type="entry name" value="ECH_1"/>
    <property type="match status" value="1"/>
</dbReference>
<name>A0ABX2C5K6_9BURK</name>
<dbReference type="PANTHER" id="PTHR42964:SF1">
    <property type="entry name" value="POLYKETIDE BIOSYNTHESIS ENOYL-COA HYDRATASE PKSH-RELATED"/>
    <property type="match status" value="1"/>
</dbReference>
<protein>
    <submittedName>
        <fullName evidence="2">Uncharacterized protein</fullName>
    </submittedName>
</protein>
<dbReference type="InterPro" id="IPR029045">
    <property type="entry name" value="ClpP/crotonase-like_dom_sf"/>
</dbReference>
<comment type="caution">
    <text evidence="2">The sequence shown here is derived from an EMBL/GenBank/DDBJ whole genome shotgun (WGS) entry which is preliminary data.</text>
</comment>
<sequence>MDPLVITDERQDYAVIRMNRPAKKNAMNRAARRDLLNAFEVVRGRLKVVILTGTSDSFCSGVDLKEAFDDLQNGRSDDASSDWMEVNLAIRSHPAIFIAAVNGVALGGGATLINVCDLAFAADEAEIGLPELGFSAYPQLAGPATQIQLSRKRAAWLVLTGKRINGSTAEQWGMVNRSVPRAQLQAEIEKLAQQIAQYDAAALSETKRALDVIPAQIADWRPAFEYGVDVNTRIRNQSGAQRAGLEAFASQTRSNQDGL</sequence>
<accession>A0ABX2C5K6</accession>
<dbReference type="EMBL" id="WOEY01000159">
    <property type="protein sequence ID" value="NPT47265.1"/>
    <property type="molecule type" value="Genomic_DNA"/>
</dbReference>
<proteinExistence type="inferred from homology"/>
<gene>
    <name evidence="2" type="ORF">GNZ12_39460</name>
</gene>
<reference evidence="2 3" key="1">
    <citation type="submission" date="2019-11" db="EMBL/GenBank/DDBJ databases">
        <title>Metabolism of dissolved organic matter in forest soils.</title>
        <authorList>
            <person name="Cyle K.T."/>
            <person name="Wilhelm R.C."/>
            <person name="Martinez C.E."/>
        </authorList>
    </citation>
    <scope>NUCLEOTIDE SEQUENCE [LARGE SCALE GENOMIC DNA]</scope>
    <source>
        <strain evidence="2 3">1N</strain>
    </source>
</reference>
<evidence type="ECO:0000256" key="1">
    <source>
        <dbReference type="ARBA" id="ARBA00005254"/>
    </source>
</evidence>
<dbReference type="PANTHER" id="PTHR42964">
    <property type="entry name" value="ENOYL-COA HYDRATASE"/>
    <property type="match status" value="1"/>
</dbReference>
<dbReference type="InterPro" id="IPR051683">
    <property type="entry name" value="Enoyl-CoA_Hydratase/Isomerase"/>
</dbReference>
<organism evidence="2 3">
    <name type="scientific">Paraburkholderia solitsugae</name>
    <dbReference type="NCBI Taxonomy" id="2675748"/>
    <lineage>
        <taxon>Bacteria</taxon>
        <taxon>Pseudomonadati</taxon>
        <taxon>Pseudomonadota</taxon>
        <taxon>Betaproteobacteria</taxon>
        <taxon>Burkholderiales</taxon>
        <taxon>Burkholderiaceae</taxon>
        <taxon>Paraburkholderia</taxon>
    </lineage>
</organism>
<keyword evidence="3" id="KW-1185">Reference proteome</keyword>
<dbReference type="Proteomes" id="UP000652198">
    <property type="component" value="Unassembled WGS sequence"/>
</dbReference>
<dbReference type="RefSeq" id="WP_172317841.1">
    <property type="nucleotide sequence ID" value="NZ_WOEY01000159.1"/>
</dbReference>
<dbReference type="Gene3D" id="3.90.226.10">
    <property type="entry name" value="2-enoyl-CoA Hydratase, Chain A, domain 1"/>
    <property type="match status" value="1"/>
</dbReference>